<gene>
    <name evidence="1" type="ORF">RDI58_007342</name>
</gene>
<organism evidence="1 2">
    <name type="scientific">Solanum bulbocastanum</name>
    <name type="common">Wild potato</name>
    <dbReference type="NCBI Taxonomy" id="147425"/>
    <lineage>
        <taxon>Eukaryota</taxon>
        <taxon>Viridiplantae</taxon>
        <taxon>Streptophyta</taxon>
        <taxon>Embryophyta</taxon>
        <taxon>Tracheophyta</taxon>
        <taxon>Spermatophyta</taxon>
        <taxon>Magnoliopsida</taxon>
        <taxon>eudicotyledons</taxon>
        <taxon>Gunneridae</taxon>
        <taxon>Pentapetalae</taxon>
        <taxon>asterids</taxon>
        <taxon>lamiids</taxon>
        <taxon>Solanales</taxon>
        <taxon>Solanaceae</taxon>
        <taxon>Solanoideae</taxon>
        <taxon>Solaneae</taxon>
        <taxon>Solanum</taxon>
    </lineage>
</organism>
<sequence length="155" mass="17558">MATSNKRIRKSSLGSGGWRYQIRLKPSSGYSLDYPPDNTSTTFGINVDHICKFSRNGVENIYHVFIQCQRATTFWRNMAKETSLSLSSIQQWSMLKTGKAPRRPSRTRNSTTGSHGIDHIIAQATEFNLIVAKSNRTKTTRMVVQVEWIFPSQGT</sequence>
<name>A0AAN8TUR0_SOLBU</name>
<comment type="caution">
    <text evidence="1">The sequence shown here is derived from an EMBL/GenBank/DDBJ whole genome shotgun (WGS) entry which is preliminary data.</text>
</comment>
<proteinExistence type="predicted"/>
<dbReference type="EMBL" id="JBANQN010000003">
    <property type="protein sequence ID" value="KAK6793889.1"/>
    <property type="molecule type" value="Genomic_DNA"/>
</dbReference>
<evidence type="ECO:0000313" key="2">
    <source>
        <dbReference type="Proteomes" id="UP001371456"/>
    </source>
</evidence>
<dbReference type="AlphaFoldDB" id="A0AAN8TUR0"/>
<protein>
    <submittedName>
        <fullName evidence="1">Uncharacterized protein</fullName>
    </submittedName>
</protein>
<dbReference type="Proteomes" id="UP001371456">
    <property type="component" value="Unassembled WGS sequence"/>
</dbReference>
<reference evidence="1 2" key="1">
    <citation type="submission" date="2024-02" db="EMBL/GenBank/DDBJ databases">
        <title>de novo genome assembly of Solanum bulbocastanum strain 11H21.</title>
        <authorList>
            <person name="Hosaka A.J."/>
        </authorList>
    </citation>
    <scope>NUCLEOTIDE SEQUENCE [LARGE SCALE GENOMIC DNA]</scope>
    <source>
        <tissue evidence="1">Young leaves</tissue>
    </source>
</reference>
<evidence type="ECO:0000313" key="1">
    <source>
        <dbReference type="EMBL" id="KAK6793889.1"/>
    </source>
</evidence>
<keyword evidence="2" id="KW-1185">Reference proteome</keyword>
<accession>A0AAN8TUR0</accession>